<organism evidence="6 7">
    <name type="scientific">Caldilinea aerophila (strain DSM 14535 / JCM 11387 / NBRC 104270 / STL-6-O1)</name>
    <dbReference type="NCBI Taxonomy" id="926550"/>
    <lineage>
        <taxon>Bacteria</taxon>
        <taxon>Bacillati</taxon>
        <taxon>Chloroflexota</taxon>
        <taxon>Caldilineae</taxon>
        <taxon>Caldilineales</taxon>
        <taxon>Caldilineaceae</taxon>
        <taxon>Caldilinea</taxon>
    </lineage>
</organism>
<dbReference type="Gene3D" id="3.10.20.30">
    <property type="match status" value="1"/>
</dbReference>
<dbReference type="eggNOG" id="COG1977">
    <property type="taxonomic scope" value="Bacteria"/>
</dbReference>
<dbReference type="InterPro" id="IPR012675">
    <property type="entry name" value="Beta-grasp_dom_sf"/>
</dbReference>
<evidence type="ECO:0000313" key="6">
    <source>
        <dbReference type="EMBL" id="BAM01487.1"/>
    </source>
</evidence>
<evidence type="ECO:0000256" key="2">
    <source>
        <dbReference type="ARBA" id="ARBA00022741"/>
    </source>
</evidence>
<evidence type="ECO:0000313" key="7">
    <source>
        <dbReference type="Proteomes" id="UP000007880"/>
    </source>
</evidence>
<dbReference type="NCBIfam" id="TIGR01682">
    <property type="entry name" value="moaD"/>
    <property type="match status" value="1"/>
</dbReference>
<dbReference type="HOGENOM" id="CLU_114601_4_3_0"/>
<dbReference type="FunFam" id="3.10.20.30:FF:000010">
    <property type="entry name" value="Molybdopterin synthase sulfur carrier subunit"/>
    <property type="match status" value="1"/>
</dbReference>
<dbReference type="GO" id="GO:1990133">
    <property type="term" value="C:molybdopterin adenylyltransferase complex"/>
    <property type="evidence" value="ECO:0007669"/>
    <property type="project" value="TreeGrafter"/>
</dbReference>
<dbReference type="InterPro" id="IPR044672">
    <property type="entry name" value="MOCS2A"/>
</dbReference>
<dbReference type="PANTHER" id="PTHR33359:SF1">
    <property type="entry name" value="MOLYBDOPTERIN SYNTHASE SULFUR CARRIER SUBUNIT"/>
    <property type="match status" value="1"/>
</dbReference>
<dbReference type="AlphaFoldDB" id="I0I899"/>
<dbReference type="Proteomes" id="UP000007880">
    <property type="component" value="Chromosome"/>
</dbReference>
<keyword evidence="2" id="KW-0547">Nucleotide-binding</keyword>
<reference evidence="6 7" key="1">
    <citation type="submission" date="2012-02" db="EMBL/GenBank/DDBJ databases">
        <title>Complete genome sequence of Caldilinea aerophila DSM 14535 (= NBRC 102666).</title>
        <authorList>
            <person name="Oguchi A."/>
            <person name="Hosoyama A."/>
            <person name="Sekine M."/>
            <person name="Fukai R."/>
            <person name="Kato Y."/>
            <person name="Nakamura S."/>
            <person name="Hanada S."/>
            <person name="Yamazaki S."/>
            <person name="Fujita N."/>
        </authorList>
    </citation>
    <scope>NUCLEOTIDE SEQUENCE [LARGE SCALE GENOMIC DNA]</scope>
    <source>
        <strain evidence="7">DSM 14535 / JCM 11387 / NBRC 104270 / STL-6-O1</strain>
    </source>
</reference>
<dbReference type="EMBL" id="AP012337">
    <property type="protein sequence ID" value="BAM01487.1"/>
    <property type="molecule type" value="Genomic_DNA"/>
</dbReference>
<dbReference type="InterPro" id="IPR010038">
    <property type="entry name" value="MoaD_arc-typ"/>
</dbReference>
<accession>I0I899</accession>
<dbReference type="PANTHER" id="PTHR33359">
    <property type="entry name" value="MOLYBDOPTERIN SYNTHASE SULFUR CARRIER SUBUNIT"/>
    <property type="match status" value="1"/>
</dbReference>
<dbReference type="Pfam" id="PF02597">
    <property type="entry name" value="ThiS"/>
    <property type="match status" value="1"/>
</dbReference>
<dbReference type="CDD" id="cd00754">
    <property type="entry name" value="Ubl_MoaD"/>
    <property type="match status" value="1"/>
</dbReference>
<dbReference type="GO" id="GO:0000166">
    <property type="term" value="F:nucleotide binding"/>
    <property type="evidence" value="ECO:0007669"/>
    <property type="project" value="UniProtKB-KW"/>
</dbReference>
<evidence type="ECO:0000256" key="4">
    <source>
        <dbReference type="ARBA" id="ARBA00024200"/>
    </source>
</evidence>
<gene>
    <name evidence="6" type="primary">moaD</name>
    <name evidence="6" type="ordered locus">CLDAP_34470</name>
</gene>
<dbReference type="InterPro" id="IPR003749">
    <property type="entry name" value="ThiS/MoaD-like"/>
</dbReference>
<protein>
    <recommendedName>
        <fullName evidence="5">Molybdopterin synthase sulfur carrier subunit</fullName>
    </recommendedName>
</protein>
<keyword evidence="7" id="KW-1185">Reference proteome</keyword>
<evidence type="ECO:0000256" key="3">
    <source>
        <dbReference type="ARBA" id="ARBA00023150"/>
    </source>
</evidence>
<evidence type="ECO:0000256" key="5">
    <source>
        <dbReference type="ARBA" id="ARBA00024247"/>
    </source>
</evidence>
<dbReference type="InterPro" id="IPR016155">
    <property type="entry name" value="Mopterin_synth/thiamin_S_b"/>
</dbReference>
<dbReference type="UniPathway" id="UPA00344"/>
<sequence>MQIQVRLFATLRQLAGWSQQTIEVPEGTTLEQALAIIDERFPALTISKRTFYAAVNQEYAKGDQVLHAGDEVAIFPPVSGGSTAGSSFRRMFWEQVDKPLQRHGYDAMD</sequence>
<evidence type="ECO:0000256" key="1">
    <source>
        <dbReference type="ARBA" id="ARBA00005046"/>
    </source>
</evidence>
<name>I0I899_CALAS</name>
<keyword evidence="3" id="KW-0501">Molybdenum cofactor biosynthesis</keyword>
<proteinExistence type="inferred from homology"/>
<dbReference type="GO" id="GO:0006777">
    <property type="term" value="P:Mo-molybdopterin cofactor biosynthetic process"/>
    <property type="evidence" value="ECO:0007669"/>
    <property type="project" value="UniProtKB-KW"/>
</dbReference>
<comment type="pathway">
    <text evidence="1">Cofactor biosynthesis; molybdopterin biosynthesis.</text>
</comment>
<dbReference type="KEGG" id="cap:CLDAP_34470"/>
<comment type="similarity">
    <text evidence="4">Belongs to the MoaD family.</text>
</comment>
<dbReference type="SUPFAM" id="SSF54285">
    <property type="entry name" value="MoaD/ThiS"/>
    <property type="match status" value="1"/>
</dbReference>
<dbReference type="NCBIfam" id="TIGR01687">
    <property type="entry name" value="moaD_arch"/>
    <property type="match status" value="1"/>
</dbReference>
<dbReference type="STRING" id="926550.CLDAP_34470"/>